<dbReference type="OrthoDB" id="196624at2"/>
<dbReference type="Proteomes" id="UP001055303">
    <property type="component" value="Unassembled WGS sequence"/>
</dbReference>
<protein>
    <submittedName>
        <fullName evidence="2">Uncharacterized protein</fullName>
    </submittedName>
</protein>
<keyword evidence="4" id="KW-1185">Reference proteome</keyword>
<dbReference type="EMBL" id="CABFVH010000087">
    <property type="protein sequence ID" value="VUF16037.1"/>
    <property type="molecule type" value="Genomic_DNA"/>
</dbReference>
<reference evidence="1" key="3">
    <citation type="submission" date="2021-08" db="EMBL/GenBank/DDBJ databases">
        <authorList>
            <person name="Tani A."/>
            <person name="Ola A."/>
            <person name="Ogura Y."/>
            <person name="Katsura K."/>
            <person name="Hayashi T."/>
        </authorList>
    </citation>
    <scope>NUCLEOTIDE SEQUENCE</scope>
    <source>
        <strain evidence="1">DSM 22415</strain>
    </source>
</reference>
<organism evidence="2 3">
    <name type="scientific">Methylobacterium dankookense</name>
    <dbReference type="NCBI Taxonomy" id="560405"/>
    <lineage>
        <taxon>Bacteria</taxon>
        <taxon>Pseudomonadati</taxon>
        <taxon>Pseudomonadota</taxon>
        <taxon>Alphaproteobacteria</taxon>
        <taxon>Hyphomicrobiales</taxon>
        <taxon>Methylobacteriaceae</taxon>
        <taxon>Methylobacterium</taxon>
    </lineage>
</organism>
<evidence type="ECO:0000313" key="2">
    <source>
        <dbReference type="EMBL" id="VUF16037.1"/>
    </source>
</evidence>
<dbReference type="SUPFAM" id="SSF53850">
    <property type="entry name" value="Periplasmic binding protein-like II"/>
    <property type="match status" value="1"/>
</dbReference>
<dbReference type="EMBL" id="BPQI01000111">
    <property type="protein sequence ID" value="GJD57648.1"/>
    <property type="molecule type" value="Genomic_DNA"/>
</dbReference>
<gene>
    <name evidence="1" type="ORF">IFDJLNFL_3555</name>
    <name evidence="2" type="ORF">MTDSW087_05787</name>
</gene>
<proteinExistence type="predicted"/>
<dbReference type="AlphaFoldDB" id="A0A564G6S1"/>
<name>A0A564G6S1_9HYPH</name>
<dbReference type="Proteomes" id="UP000401717">
    <property type="component" value="Unassembled WGS sequence"/>
</dbReference>
<sequence length="72" mass="7917">MPLHAVREDLAKGRLVRLDIQDLQACAFALSVSAVYRTAELPGPAGRWVIERLKDRVDDTVGSEQSEPNVDA</sequence>
<evidence type="ECO:0000313" key="3">
    <source>
        <dbReference type="Proteomes" id="UP000401717"/>
    </source>
</evidence>
<accession>A0A564G6S1</accession>
<evidence type="ECO:0000313" key="1">
    <source>
        <dbReference type="EMBL" id="GJD57648.1"/>
    </source>
</evidence>
<reference evidence="2 3" key="1">
    <citation type="submission" date="2019-06" db="EMBL/GenBank/DDBJ databases">
        <authorList>
            <person name="Rodrigo-Torres L."/>
            <person name="Arahal R. D."/>
            <person name="Lucena T."/>
        </authorList>
    </citation>
    <scope>NUCLEOTIDE SEQUENCE [LARGE SCALE GENOMIC DNA]</scope>
    <source>
        <strain evidence="2 3">SW08-7</strain>
    </source>
</reference>
<reference evidence="1" key="2">
    <citation type="journal article" date="2021" name="Front. Microbiol.">
        <title>Comprehensive Comparative Genomics and Phenotyping of Methylobacterium Species.</title>
        <authorList>
            <person name="Alessa O."/>
            <person name="Ogura Y."/>
            <person name="Fujitani Y."/>
            <person name="Takami H."/>
            <person name="Hayashi T."/>
            <person name="Sahin N."/>
            <person name="Tani A."/>
        </authorList>
    </citation>
    <scope>NUCLEOTIDE SEQUENCE</scope>
    <source>
        <strain evidence="1">DSM 22415</strain>
    </source>
</reference>
<evidence type="ECO:0000313" key="4">
    <source>
        <dbReference type="Proteomes" id="UP001055303"/>
    </source>
</evidence>